<feature type="compositionally biased region" description="Low complexity" evidence="9">
    <location>
        <begin position="596"/>
        <end position="605"/>
    </location>
</feature>
<feature type="compositionally biased region" description="Low complexity" evidence="9">
    <location>
        <begin position="75"/>
        <end position="94"/>
    </location>
</feature>
<dbReference type="InterPro" id="IPR012677">
    <property type="entry name" value="Nucleotide-bd_a/b_plait_sf"/>
</dbReference>
<dbReference type="OMA" id="ITYDSHA"/>
<dbReference type="GO" id="GO:0005634">
    <property type="term" value="C:nucleus"/>
    <property type="evidence" value="ECO:0007669"/>
    <property type="project" value="TreeGrafter"/>
</dbReference>
<protein>
    <recommendedName>
        <fullName evidence="14">C3H1-type domain-containing protein</fullName>
    </recommendedName>
</protein>
<dbReference type="InterPro" id="IPR035979">
    <property type="entry name" value="RBD_domain_sf"/>
</dbReference>
<dbReference type="InterPro" id="IPR000504">
    <property type="entry name" value="RRM_dom"/>
</dbReference>
<feature type="region of interest" description="Disordered" evidence="9">
    <location>
        <begin position="337"/>
        <end position="360"/>
    </location>
</feature>
<keyword evidence="3 7" id="KW-0862">Zinc</keyword>
<feature type="region of interest" description="Disordered" evidence="9">
    <location>
        <begin position="585"/>
        <end position="608"/>
    </location>
</feature>
<evidence type="ECO:0008006" key="14">
    <source>
        <dbReference type="Google" id="ProtNLM"/>
    </source>
</evidence>
<feature type="compositionally biased region" description="Polar residues" evidence="9">
    <location>
        <begin position="194"/>
        <end position="206"/>
    </location>
</feature>
<reference evidence="12" key="1">
    <citation type="submission" date="2016-04" db="EMBL/GenBank/DDBJ databases">
        <authorList>
            <person name="Evans L.H."/>
            <person name="Alamgir A."/>
            <person name="Owens N."/>
            <person name="Weber N.D."/>
            <person name="Virtaneva K."/>
            <person name="Barbian K."/>
            <person name="Babar A."/>
            <person name="Rosenke K."/>
        </authorList>
    </citation>
    <scope>NUCLEOTIDE SEQUENCE [LARGE SCALE GENOMIC DNA]</scope>
    <source>
        <strain evidence="12">CBS 101.48</strain>
    </source>
</reference>
<feature type="compositionally biased region" description="Basic and acidic residues" evidence="9">
    <location>
        <begin position="131"/>
        <end position="141"/>
    </location>
</feature>
<feature type="compositionally biased region" description="Acidic residues" evidence="9">
    <location>
        <begin position="109"/>
        <end position="120"/>
    </location>
</feature>
<feature type="compositionally biased region" description="Polar residues" evidence="9">
    <location>
        <begin position="455"/>
        <end position="482"/>
    </location>
</feature>
<feature type="domain" description="RRM" evidence="10">
    <location>
        <begin position="382"/>
        <end position="452"/>
    </location>
</feature>
<evidence type="ECO:0000256" key="9">
    <source>
        <dbReference type="SAM" id="MobiDB-lite"/>
    </source>
</evidence>
<keyword evidence="8" id="KW-0175">Coiled coil</keyword>
<feature type="compositionally biased region" description="Gly residues" evidence="9">
    <location>
        <begin position="344"/>
        <end position="360"/>
    </location>
</feature>
<dbReference type="OrthoDB" id="443401at2759"/>
<proteinExistence type="predicted"/>
<dbReference type="AlphaFoldDB" id="A0A163MKS8"/>
<keyword evidence="13" id="KW-1185">Reference proteome</keyword>
<accession>A0A163MKS8</accession>
<gene>
    <name evidence="12" type="primary">ABSGL_11794.1 scaffold 12322</name>
</gene>
<dbReference type="FunCoup" id="A0A163MKS8">
    <property type="interactions" value="797"/>
</dbReference>
<feature type="region of interest" description="Disordered" evidence="9">
    <location>
        <begin position="454"/>
        <end position="505"/>
    </location>
</feature>
<dbReference type="GO" id="GO:0008270">
    <property type="term" value="F:zinc ion binding"/>
    <property type="evidence" value="ECO:0007669"/>
    <property type="project" value="UniProtKB-KW"/>
</dbReference>
<evidence type="ECO:0000259" key="11">
    <source>
        <dbReference type="PROSITE" id="PS50103"/>
    </source>
</evidence>
<evidence type="ECO:0000256" key="1">
    <source>
        <dbReference type="ARBA" id="ARBA00022723"/>
    </source>
</evidence>
<feature type="region of interest" description="Disordered" evidence="9">
    <location>
        <begin position="75"/>
        <end position="211"/>
    </location>
</feature>
<dbReference type="InParanoid" id="A0A163MKS8"/>
<dbReference type="InterPro" id="IPR045137">
    <property type="entry name" value="RBM26/27"/>
</dbReference>
<feature type="domain" description="RRM" evidence="10">
    <location>
        <begin position="670"/>
        <end position="741"/>
    </location>
</feature>
<keyword evidence="1 7" id="KW-0479">Metal-binding</keyword>
<dbReference type="Proteomes" id="UP000078561">
    <property type="component" value="Unassembled WGS sequence"/>
</dbReference>
<feature type="compositionally biased region" description="Low complexity" evidence="9">
    <location>
        <begin position="249"/>
        <end position="273"/>
    </location>
</feature>
<dbReference type="Pfam" id="PF01480">
    <property type="entry name" value="PWI"/>
    <property type="match status" value="1"/>
</dbReference>
<name>A0A163MKS8_ABSGL</name>
<dbReference type="SMART" id="SM00356">
    <property type="entry name" value="ZnF_C3H1"/>
    <property type="match status" value="1"/>
</dbReference>
<dbReference type="PROSITE" id="PS50103">
    <property type="entry name" value="ZF_C3H1"/>
    <property type="match status" value="1"/>
</dbReference>
<comment type="function">
    <text evidence="5">May be involved in the turnover of nuclear polyadenylated (pA+) RNA.</text>
</comment>
<dbReference type="STRING" id="4829.A0A163MKS8"/>
<evidence type="ECO:0000256" key="7">
    <source>
        <dbReference type="PROSITE-ProRule" id="PRU00723"/>
    </source>
</evidence>
<keyword evidence="4 6" id="KW-0694">RNA-binding</keyword>
<evidence type="ECO:0000313" key="12">
    <source>
        <dbReference type="EMBL" id="SAM05919.1"/>
    </source>
</evidence>
<evidence type="ECO:0000256" key="4">
    <source>
        <dbReference type="ARBA" id="ARBA00022884"/>
    </source>
</evidence>
<evidence type="ECO:0000259" key="10">
    <source>
        <dbReference type="PROSITE" id="PS50102"/>
    </source>
</evidence>
<dbReference type="InterPro" id="IPR000571">
    <property type="entry name" value="Znf_CCCH"/>
</dbReference>
<evidence type="ECO:0000313" key="13">
    <source>
        <dbReference type="Proteomes" id="UP000078561"/>
    </source>
</evidence>
<organism evidence="12">
    <name type="scientific">Absidia glauca</name>
    <name type="common">Pin mould</name>
    <dbReference type="NCBI Taxonomy" id="4829"/>
    <lineage>
        <taxon>Eukaryota</taxon>
        <taxon>Fungi</taxon>
        <taxon>Fungi incertae sedis</taxon>
        <taxon>Mucoromycota</taxon>
        <taxon>Mucoromycotina</taxon>
        <taxon>Mucoromycetes</taxon>
        <taxon>Mucorales</taxon>
        <taxon>Cunninghamellaceae</taxon>
        <taxon>Absidia</taxon>
    </lineage>
</organism>
<dbReference type="SUPFAM" id="SSF90229">
    <property type="entry name" value="CCCH zinc finger"/>
    <property type="match status" value="1"/>
</dbReference>
<feature type="domain" description="C3H1-type" evidence="11">
    <location>
        <begin position="212"/>
        <end position="240"/>
    </location>
</feature>
<evidence type="ECO:0000256" key="6">
    <source>
        <dbReference type="PROSITE-ProRule" id="PRU00176"/>
    </source>
</evidence>
<dbReference type="PANTHER" id="PTHR14398">
    <property type="entry name" value="RNA RECOGNITION RRM/RNP DOMAIN"/>
    <property type="match status" value="1"/>
</dbReference>
<dbReference type="InterPro" id="IPR036855">
    <property type="entry name" value="Znf_CCCH_sf"/>
</dbReference>
<dbReference type="SMART" id="SM00360">
    <property type="entry name" value="RRM"/>
    <property type="match status" value="2"/>
</dbReference>
<feature type="region of interest" description="Disordered" evidence="9">
    <location>
        <begin position="246"/>
        <end position="273"/>
    </location>
</feature>
<evidence type="ECO:0000256" key="3">
    <source>
        <dbReference type="ARBA" id="ARBA00022833"/>
    </source>
</evidence>
<evidence type="ECO:0000256" key="2">
    <source>
        <dbReference type="ARBA" id="ARBA00022771"/>
    </source>
</evidence>
<dbReference type="SUPFAM" id="SSF54928">
    <property type="entry name" value="RNA-binding domain, RBD"/>
    <property type="match status" value="1"/>
</dbReference>
<dbReference type="Gene3D" id="1.20.1390.10">
    <property type="entry name" value="PWI domain"/>
    <property type="match status" value="1"/>
</dbReference>
<dbReference type="PROSITE" id="PS50102">
    <property type="entry name" value="RRM"/>
    <property type="match status" value="2"/>
</dbReference>
<feature type="compositionally biased region" description="Basic residues" evidence="9">
    <location>
        <begin position="159"/>
        <end position="168"/>
    </location>
</feature>
<dbReference type="PANTHER" id="PTHR14398:SF0">
    <property type="entry name" value="ZINC FINGER PROTEIN SWM"/>
    <property type="match status" value="1"/>
</dbReference>
<evidence type="ECO:0000256" key="8">
    <source>
        <dbReference type="SAM" id="Coils"/>
    </source>
</evidence>
<dbReference type="EMBL" id="LT554476">
    <property type="protein sequence ID" value="SAM05919.1"/>
    <property type="molecule type" value="Genomic_DNA"/>
</dbReference>
<dbReference type="CDD" id="cd12257">
    <property type="entry name" value="RRM1_RBM26_like"/>
    <property type="match status" value="1"/>
</dbReference>
<feature type="zinc finger region" description="C3H1-type" evidence="7">
    <location>
        <begin position="212"/>
        <end position="240"/>
    </location>
</feature>
<feature type="coiled-coil region" evidence="8">
    <location>
        <begin position="509"/>
        <end position="562"/>
    </location>
</feature>
<evidence type="ECO:0000256" key="5">
    <source>
        <dbReference type="ARBA" id="ARBA00043866"/>
    </source>
</evidence>
<dbReference type="Pfam" id="PF00076">
    <property type="entry name" value="RRM_1"/>
    <property type="match status" value="2"/>
</dbReference>
<dbReference type="GO" id="GO:0003723">
    <property type="term" value="F:RNA binding"/>
    <property type="evidence" value="ECO:0007669"/>
    <property type="project" value="UniProtKB-UniRule"/>
</dbReference>
<dbReference type="InterPro" id="IPR002483">
    <property type="entry name" value="PWI_dom"/>
</dbReference>
<keyword evidence="2 7" id="KW-0863">Zinc-finger</keyword>
<dbReference type="Gene3D" id="3.30.70.330">
    <property type="match status" value="2"/>
</dbReference>
<sequence length="741" mass="83139">MDQTLKDFVSNQVSTYCDADPEILSNYVLALLNESKPTAEIKASLKDQLQEFFEDETSGFIDRLYEFMDNKSKAAASSTSSTTTEASVVKQPEQQQPPSPQRTRAPNFDNDEDEDDEEDGDRSFKHRRHRHEEEDKVEDEHRHKRRLSDQDDMDDQNKYRRSNIYRHPHRDDPKANDIPSGSASFGNRRGGGYQSRNSNYSHNNGRGNRREFMPKPMCRDYNEKGYCVRGDLCPFEHGKDTIVYEEGTNNNSGNINNSNNGNGSSNSNINKLNPANPMMPMPPVPPFFDMPNMFGKDAFSPENMAMMQNAMAALPPIPMPNPEEIFKNMMQQQQQPQRFPYNNRGGGPMRRGRGGGMRGGRGGYGYNDRYNTNRPPRQQQGTTLVIDNIPPEHCQMTTINDYFKKFGSITNISLQSHKALVSFNTHEEAEAAHQSPDAIFDNRFVKVYWHKENTGDSSQAGGNNTSGFRHANTNSEDGNTSQRNDRQQPTDTPAPSAHTHTNEPDPAIVAAKAAELQRLKDEKLKKRQEHMQGILELQKQKEQLLQRQIDQQKQLLAKLSDKSLTLAQKEELLSSLKKIAADIDQSRSVPAPAPAAPTVSPAAAPDNDSSDFLKEKLARLQAEAASLGISPDSANQPPPPYGGYYGRGGARGAWQPRGGMVKRSLDNRPTKVMIKDIPQETNQDDLKKYFEQFGQVVSFEDAPDGAIAHYSQRFEAEKAMAFGPNFPTGKLALSWYTNPSV</sequence>